<comment type="caution">
    <text evidence="1">The sequence shown here is derived from an EMBL/GenBank/DDBJ whole genome shotgun (WGS) entry which is preliminary data.</text>
</comment>
<reference evidence="1 2" key="1">
    <citation type="journal article" date="2015" name="Genome Biol. Evol.">
        <title>Comparative Genomics of a Bacterivorous Green Alga Reveals Evolutionary Causalities and Consequences of Phago-Mixotrophic Mode of Nutrition.</title>
        <authorList>
            <person name="Burns J.A."/>
            <person name="Paasch A."/>
            <person name="Narechania A."/>
            <person name="Kim E."/>
        </authorList>
    </citation>
    <scope>NUCLEOTIDE SEQUENCE [LARGE SCALE GENOMIC DNA]</scope>
    <source>
        <strain evidence="1 2">PLY_AMNH</strain>
    </source>
</reference>
<name>A0AAE0F9P7_9CHLO</name>
<feature type="non-terminal residue" evidence="1">
    <location>
        <position position="883"/>
    </location>
</feature>
<sequence>MQPRHWRTLEEMGSRGRFCPDTEEQEEPPEGLSYHDWLRFKTTQAVETEINIQLGTYTIKSNHTEMLDERMSLHEDFKEVFGMEGSREQCARVQVTEARQWVRLVGLRHDCQYWVSDTREPASTLGSRKLGRLGAEEQWFAEAVQPYLGNALKGLELLVQADDLSEATYGYAQGRTNSKDAWSLKEVVVFRDPPAVHVYNVVEHGRRFYTTLAFTSDAHMCLQDFDPPTILARGLDEYQLLGGGLEGGVTSAPSLVISRSLNSELGTEVFIPARFLRGLLPECLLLDYKFWQSEDGSLRGYPDLARADPTKDPSMIEVEIQPSDGPDAKGLCTSKVRGRPMGPMQRASAPRRCATVRWARCKGPLHLEGARPSDGSDAKGLCTSKGVGVIRRRPLKCLPAEGAVPEVDEDSPVLTLINVLGAARGSALRNVAELMLRLDSAAQVLLWSDSDAEEDSANLAKIEFPRLGLSFTARNAGGEMRLYCEEFAGLYISNDRDDSVLQLLAGLPQGVLLQNSYGEMSVLVSATAKPLCPDDETDPFSGEILLARGDEEWVDAVGGVRYYLYAVHVSRRFLVMPTLAATLYLVLMRFLNKQYSVVFRLADSLVSDTGLSPEEQQIFSQLAFLQRDTSPDAHACRLKITLATEASRQLMPLPWNVQDELHAYVSLQRDLTACCRLSLAEEALLMESCDDKLSVELENRKNMLPMIMQDPKNTWEMTVRYGKSPELVDFDAVRDETCFERGADLSLTKVALVQYKRPEDMLGTTYLRFLNQIIDAGLDMSGKYKNSTGGGLMEGASKMMGIPDVSAITDIASGGTIGFMLCYELLTQSLNAKLLAEDNPHTLGCLLVRLMSSSDMCSKGFLSSTLRALSEASSDICETMPNY</sequence>
<dbReference type="EMBL" id="LGRX02022458">
    <property type="protein sequence ID" value="KAK3255595.1"/>
    <property type="molecule type" value="Genomic_DNA"/>
</dbReference>
<dbReference type="AlphaFoldDB" id="A0AAE0F9P7"/>
<organism evidence="1 2">
    <name type="scientific">Cymbomonas tetramitiformis</name>
    <dbReference type="NCBI Taxonomy" id="36881"/>
    <lineage>
        <taxon>Eukaryota</taxon>
        <taxon>Viridiplantae</taxon>
        <taxon>Chlorophyta</taxon>
        <taxon>Pyramimonadophyceae</taxon>
        <taxon>Pyramimonadales</taxon>
        <taxon>Pyramimonadaceae</taxon>
        <taxon>Cymbomonas</taxon>
    </lineage>
</organism>
<gene>
    <name evidence="1" type="ORF">CYMTET_35231</name>
</gene>
<keyword evidence="2" id="KW-1185">Reference proteome</keyword>
<evidence type="ECO:0000313" key="2">
    <source>
        <dbReference type="Proteomes" id="UP001190700"/>
    </source>
</evidence>
<accession>A0AAE0F9P7</accession>
<evidence type="ECO:0000313" key="1">
    <source>
        <dbReference type="EMBL" id="KAK3255595.1"/>
    </source>
</evidence>
<proteinExistence type="predicted"/>
<protein>
    <submittedName>
        <fullName evidence="1">Uncharacterized protein</fullName>
    </submittedName>
</protein>
<dbReference type="Proteomes" id="UP001190700">
    <property type="component" value="Unassembled WGS sequence"/>
</dbReference>